<keyword evidence="2" id="KW-1185">Reference proteome</keyword>
<comment type="caution">
    <text evidence="1">The sequence shown here is derived from an EMBL/GenBank/DDBJ whole genome shotgun (WGS) entry which is preliminary data.</text>
</comment>
<gene>
    <name evidence="1" type="ORF">PXEA_LOCUS14916</name>
</gene>
<protein>
    <submittedName>
        <fullName evidence="1">Uncharacterized protein</fullName>
    </submittedName>
</protein>
<sequence>MPFYFSSRRLCSYLRARQSIAITTVSGRLGGLRPREFEKVELKNQRFVGARDYKIIFMKRRIL</sequence>
<proteinExistence type="predicted"/>
<accession>A0A3S5FDW2</accession>
<dbReference type="AlphaFoldDB" id="A0A3S5FDW2"/>
<evidence type="ECO:0000313" key="1">
    <source>
        <dbReference type="EMBL" id="VEL21476.1"/>
    </source>
</evidence>
<evidence type="ECO:0000313" key="2">
    <source>
        <dbReference type="Proteomes" id="UP000784294"/>
    </source>
</evidence>
<dbReference type="Proteomes" id="UP000784294">
    <property type="component" value="Unassembled WGS sequence"/>
</dbReference>
<organism evidence="1 2">
    <name type="scientific">Protopolystoma xenopodis</name>
    <dbReference type="NCBI Taxonomy" id="117903"/>
    <lineage>
        <taxon>Eukaryota</taxon>
        <taxon>Metazoa</taxon>
        <taxon>Spiralia</taxon>
        <taxon>Lophotrochozoa</taxon>
        <taxon>Platyhelminthes</taxon>
        <taxon>Monogenea</taxon>
        <taxon>Polyopisthocotylea</taxon>
        <taxon>Polystomatidea</taxon>
        <taxon>Polystomatidae</taxon>
        <taxon>Protopolystoma</taxon>
    </lineage>
</organism>
<reference evidence="1" key="1">
    <citation type="submission" date="2018-11" db="EMBL/GenBank/DDBJ databases">
        <authorList>
            <consortium name="Pathogen Informatics"/>
        </authorList>
    </citation>
    <scope>NUCLEOTIDE SEQUENCE</scope>
</reference>
<name>A0A3S5FDW2_9PLAT</name>
<dbReference type="EMBL" id="CAAALY010051504">
    <property type="protein sequence ID" value="VEL21476.1"/>
    <property type="molecule type" value="Genomic_DNA"/>
</dbReference>